<dbReference type="Proteomes" id="UP000241107">
    <property type="component" value="Unassembled WGS sequence"/>
</dbReference>
<dbReference type="OrthoDB" id="4093324at2759"/>
<protein>
    <submittedName>
        <fullName evidence="1">Uncharacterized protein</fullName>
    </submittedName>
</protein>
<dbReference type="RefSeq" id="XP_024712901.1">
    <property type="nucleotide sequence ID" value="XM_024858814.1"/>
</dbReference>
<keyword evidence="2" id="KW-1185">Reference proteome</keyword>
<name>A0A2P7YM54_9ASCO</name>
<gene>
    <name evidence="1" type="ORF">C7M61_003477</name>
</gene>
<dbReference type="AlphaFoldDB" id="A0A2P7YM54"/>
<sequence length="525" mass="59821">MLPLLRLPFLRRHSTVEFIPLLWLSQRGRDPFSQLGVREFLDDFEKLLKRQKEQVELLKLHPSLRSNIELLHLLQRGESMPVFAHITEHLSQKNQGLLSSKLVERYIGNLLAEENLNAAVSLIHILLDSDSTSYCISNQTWSALASKACELGHYSAACLIYHEVIDPIAAYEDPKFKGTNNPLIPFLLFPDILAQLSIVLMHNGNNVAVSGIQSYFKRYYSYFWHRTIYRTIALAKVEAHACAGETSLAIAEFVKLAWQHRGYSPLQKGSTVEHNLKYAVELNLKERQKRILASDDPANDPSIVYNKYSLPGKRYNAIFDGVIELADTPYINALILRNMSLIMADRSSAIERLVNFITSNHHALLTPVIASLCNDGYLFEAWAVLRRTKASYPRLHAKVLFRGGEVFTILFRAMKKKFSTSNCPSSEVRQISDILSSCRTTCRETMDRGWTYECRVACLQALLACPTTMRQEVRLFLFEWAADCKAFEKKPFQFSLHQSDYNKLVELNVGDSLLSRASPTMHISL</sequence>
<dbReference type="VEuPathDB" id="FungiDB:C7M61_003477"/>
<dbReference type="EMBL" id="PYFQ01000009">
    <property type="protein sequence ID" value="PSK37050.1"/>
    <property type="molecule type" value="Genomic_DNA"/>
</dbReference>
<accession>A0A2P7YM54</accession>
<organism evidence="1 2">
    <name type="scientific">Candidozyma pseudohaemuli</name>
    <dbReference type="NCBI Taxonomy" id="418784"/>
    <lineage>
        <taxon>Eukaryota</taxon>
        <taxon>Fungi</taxon>
        <taxon>Dikarya</taxon>
        <taxon>Ascomycota</taxon>
        <taxon>Saccharomycotina</taxon>
        <taxon>Pichiomycetes</taxon>
        <taxon>Metschnikowiaceae</taxon>
        <taxon>Candidozyma</taxon>
    </lineage>
</organism>
<comment type="caution">
    <text evidence="1">The sequence shown here is derived from an EMBL/GenBank/DDBJ whole genome shotgun (WGS) entry which is preliminary data.</text>
</comment>
<evidence type="ECO:0000313" key="2">
    <source>
        <dbReference type="Proteomes" id="UP000241107"/>
    </source>
</evidence>
<dbReference type="GeneID" id="36566865"/>
<proteinExistence type="predicted"/>
<reference evidence="1 2" key="1">
    <citation type="submission" date="2018-03" db="EMBL/GenBank/DDBJ databases">
        <title>Candida pseudohaemulonii genome assembly and annotation.</title>
        <authorList>
            <person name="Munoz J.F."/>
            <person name="Gade L.G."/>
            <person name="Chow N.A."/>
            <person name="Litvintseva A.P."/>
            <person name="Loparev V.N."/>
            <person name="Cuomo C.A."/>
        </authorList>
    </citation>
    <scope>NUCLEOTIDE SEQUENCE [LARGE SCALE GENOMIC DNA]</scope>
    <source>
        <strain evidence="1 2">B12108</strain>
    </source>
</reference>
<evidence type="ECO:0000313" key="1">
    <source>
        <dbReference type="EMBL" id="PSK37050.1"/>
    </source>
</evidence>